<dbReference type="HOGENOM" id="CLU_1377509_0_0_7"/>
<accession>F2LX36</accession>
<dbReference type="STRING" id="760142.Hipma_0114"/>
<evidence type="ECO:0000313" key="1">
    <source>
        <dbReference type="EMBL" id="AEA33094.1"/>
    </source>
</evidence>
<protein>
    <recommendedName>
        <fullName evidence="3">DUF1318 domain-containing protein</fullName>
    </recommendedName>
</protein>
<dbReference type="InParanoid" id="F2LX36"/>
<dbReference type="Proteomes" id="UP000008139">
    <property type="component" value="Chromosome"/>
</dbReference>
<dbReference type="AlphaFoldDB" id="F2LX36"/>
<evidence type="ECO:0000313" key="2">
    <source>
        <dbReference type="Proteomes" id="UP000008139"/>
    </source>
</evidence>
<dbReference type="OrthoDB" id="8526313at2"/>
<dbReference type="eggNOG" id="COG3784">
    <property type="taxonomic scope" value="Bacteria"/>
</dbReference>
<reference evidence="1 2" key="1">
    <citation type="journal article" date="2011" name="Stand. Genomic Sci.">
        <title>Complete genome sequence of the thermophilic sulfur-reducer Hippea maritima type strain (MH(2)).</title>
        <authorList>
            <person name="Huntemann M."/>
            <person name="Lu M."/>
            <person name="Nolan M."/>
            <person name="Lapidus A."/>
            <person name="Lucas S."/>
            <person name="Hammon N."/>
            <person name="Deshpande S."/>
            <person name="Cheng J.F."/>
            <person name="Tapia R."/>
            <person name="Han C."/>
            <person name="Goodwin L."/>
            <person name="Pitluck S."/>
            <person name="Liolios K."/>
            <person name="Pagani I."/>
            <person name="Ivanova N."/>
            <person name="Ovchinikova G."/>
            <person name="Pati A."/>
            <person name="Chen A."/>
            <person name="Palaniappan K."/>
            <person name="Land M."/>
            <person name="Hauser L."/>
            <person name="Jeffries C.D."/>
            <person name="Detter J.C."/>
            <person name="Brambilla E.M."/>
            <person name="Rohde M."/>
            <person name="Spring S."/>
            <person name="Goker M."/>
            <person name="Woyke T."/>
            <person name="Bristow J."/>
            <person name="Eisen J.A."/>
            <person name="Markowitz V."/>
            <person name="Hugenholtz P."/>
            <person name="Kyrpides N.C."/>
            <person name="Klenk H.P."/>
            <person name="Mavromatis K."/>
        </authorList>
    </citation>
    <scope>NUCLEOTIDE SEQUENCE [LARGE SCALE GENOMIC DNA]</scope>
    <source>
        <strain evidence="2">ATCC 700847 / DSM 10411 / MH2</strain>
    </source>
</reference>
<name>F2LX36_HIPMA</name>
<dbReference type="KEGG" id="hmr:Hipma_0114"/>
<dbReference type="InterPro" id="IPR008309">
    <property type="entry name" value="YdbL"/>
</dbReference>
<organism evidence="1 2">
    <name type="scientific">Hippea maritima (strain ATCC 700847 / DSM 10411 / MH2)</name>
    <dbReference type="NCBI Taxonomy" id="760142"/>
    <lineage>
        <taxon>Bacteria</taxon>
        <taxon>Pseudomonadati</taxon>
        <taxon>Campylobacterota</taxon>
        <taxon>Desulfurellia</taxon>
        <taxon>Desulfurellales</taxon>
        <taxon>Hippeaceae</taxon>
        <taxon>Hippea</taxon>
    </lineage>
</organism>
<dbReference type="RefSeq" id="WP_013681139.1">
    <property type="nucleotide sequence ID" value="NC_015318.1"/>
</dbReference>
<proteinExistence type="predicted"/>
<dbReference type="Pfam" id="PF07027">
    <property type="entry name" value="DUF1318"/>
    <property type="match status" value="1"/>
</dbReference>
<gene>
    <name evidence="1" type="ordered locus">Hipma_0114</name>
</gene>
<sequence>MKKLSVLWSVILLLVYSCVTVNIYFPARQAQEKAKEIVNDIRGEKKTTPKTEPTSLLELLIPTAHASDVLNTTNAKIKAIKESMKKRFELMKPYYKKGYLGETLDGHLKIYRQPPSLKDKVKLKKLVVSENKDRESLYHEVARVLNIQPSQIDRLRRIFAKQWQDTAPNGTYIETKTGWIRKKD</sequence>
<evidence type="ECO:0008006" key="3">
    <source>
        <dbReference type="Google" id="ProtNLM"/>
    </source>
</evidence>
<keyword evidence="2" id="KW-1185">Reference proteome</keyword>
<dbReference type="EMBL" id="CP002606">
    <property type="protein sequence ID" value="AEA33094.1"/>
    <property type="molecule type" value="Genomic_DNA"/>
</dbReference>
<dbReference type="PROSITE" id="PS51257">
    <property type="entry name" value="PROKAR_LIPOPROTEIN"/>
    <property type="match status" value="1"/>
</dbReference>
<reference evidence="2" key="2">
    <citation type="submission" date="2011-03" db="EMBL/GenBank/DDBJ databases">
        <title>The complete genome of Hippea maritima DSM 10411.</title>
        <authorList>
            <consortium name="US DOE Joint Genome Institute (JGI-PGF)"/>
            <person name="Lucas S."/>
            <person name="Copeland A."/>
            <person name="Lapidus A."/>
            <person name="Bruce D."/>
            <person name="Goodwin L."/>
            <person name="Pitluck S."/>
            <person name="Peters L."/>
            <person name="Kyrpides N."/>
            <person name="Mavromatis K."/>
            <person name="Pagani I."/>
            <person name="Ivanova N."/>
            <person name="Mikhailova N."/>
            <person name="Lu M."/>
            <person name="Detter J.C."/>
            <person name="Tapia R."/>
            <person name="Han C."/>
            <person name="Land M."/>
            <person name="Hauser L."/>
            <person name="Markowitz V."/>
            <person name="Cheng J.-F."/>
            <person name="Hugenholtz P."/>
            <person name="Woyke T."/>
            <person name="Wu D."/>
            <person name="Spring S."/>
            <person name="Schroeder M."/>
            <person name="Brambilla E."/>
            <person name="Klenk H.-P."/>
            <person name="Eisen J.A."/>
        </authorList>
    </citation>
    <scope>NUCLEOTIDE SEQUENCE [LARGE SCALE GENOMIC DNA]</scope>
    <source>
        <strain evidence="2">ATCC 700847 / DSM 10411 / MH2</strain>
    </source>
</reference>